<keyword evidence="1" id="KW-0472">Membrane</keyword>
<evidence type="ECO:0000313" key="2">
    <source>
        <dbReference type="EMBL" id="OIQ98028.1"/>
    </source>
</evidence>
<comment type="caution">
    <text evidence="2">The sequence shown here is derived from an EMBL/GenBank/DDBJ whole genome shotgun (WGS) entry which is preliminary data.</text>
</comment>
<keyword evidence="1" id="KW-0812">Transmembrane</keyword>
<sequence>MIIASLFGTGFASSDVHGLRFKVPQRHRNLSWLVSGGLIVAVGGAFILLYSFYHRL</sequence>
<keyword evidence="1" id="KW-1133">Transmembrane helix</keyword>
<protein>
    <submittedName>
        <fullName evidence="2">Uncharacterized protein</fullName>
    </submittedName>
</protein>
<proteinExistence type="predicted"/>
<gene>
    <name evidence="2" type="ORF">GALL_199490</name>
</gene>
<feature type="transmembrane region" description="Helical" evidence="1">
    <location>
        <begin position="30"/>
        <end position="53"/>
    </location>
</feature>
<dbReference type="EMBL" id="MLJW01000124">
    <property type="protein sequence ID" value="OIQ98028.1"/>
    <property type="molecule type" value="Genomic_DNA"/>
</dbReference>
<organism evidence="2">
    <name type="scientific">mine drainage metagenome</name>
    <dbReference type="NCBI Taxonomy" id="410659"/>
    <lineage>
        <taxon>unclassified sequences</taxon>
        <taxon>metagenomes</taxon>
        <taxon>ecological metagenomes</taxon>
    </lineage>
</organism>
<name>A0A1J5S161_9ZZZZ</name>
<evidence type="ECO:0000256" key="1">
    <source>
        <dbReference type="SAM" id="Phobius"/>
    </source>
</evidence>
<dbReference type="AlphaFoldDB" id="A0A1J5S161"/>
<reference evidence="2" key="1">
    <citation type="submission" date="2016-10" db="EMBL/GenBank/DDBJ databases">
        <title>Sequence of Gallionella enrichment culture.</title>
        <authorList>
            <person name="Poehlein A."/>
            <person name="Muehling M."/>
            <person name="Daniel R."/>
        </authorList>
    </citation>
    <scope>NUCLEOTIDE SEQUENCE</scope>
</reference>
<accession>A0A1J5S161</accession>